<keyword evidence="3" id="KW-1185">Reference proteome</keyword>
<evidence type="ECO:0000313" key="2">
    <source>
        <dbReference type="EMBL" id="TMS35234.1"/>
    </source>
</evidence>
<sequence>MREHPDKREERVWKRTLIEEVSFKPLLWRVQDSNYMKRDSREQAWADITARLNLRFEMNLKTGEASGTYKSLKDYYLRQKRSTAKVTASGAGKNKSYRNMKIALVLWSKMKLLLTGGVLTGQEPWSAARISPKLMSLTRSCCVAST</sequence>
<dbReference type="OrthoDB" id="5984255at2759"/>
<organism evidence="2 3">
    <name type="scientific">Steinernema carpocapsae</name>
    <name type="common">Entomopathogenic nematode</name>
    <dbReference type="NCBI Taxonomy" id="34508"/>
    <lineage>
        <taxon>Eukaryota</taxon>
        <taxon>Metazoa</taxon>
        <taxon>Ecdysozoa</taxon>
        <taxon>Nematoda</taxon>
        <taxon>Chromadorea</taxon>
        <taxon>Rhabditida</taxon>
        <taxon>Tylenchina</taxon>
        <taxon>Panagrolaimomorpha</taxon>
        <taxon>Strongyloidoidea</taxon>
        <taxon>Steinernematidae</taxon>
        <taxon>Steinernema</taxon>
    </lineage>
</organism>
<name>A0A4U8UQU6_STECR</name>
<dbReference type="InterPro" id="IPR006578">
    <property type="entry name" value="MADF-dom"/>
</dbReference>
<protein>
    <recommendedName>
        <fullName evidence="1">MADF domain-containing protein</fullName>
    </recommendedName>
</protein>
<dbReference type="Pfam" id="PF10545">
    <property type="entry name" value="MADF_DNA_bdg"/>
    <property type="match status" value="1"/>
</dbReference>
<evidence type="ECO:0000313" key="3">
    <source>
        <dbReference type="Proteomes" id="UP000298663"/>
    </source>
</evidence>
<comment type="caution">
    <text evidence="2">The sequence shown here is derived from an EMBL/GenBank/DDBJ whole genome shotgun (WGS) entry which is preliminary data.</text>
</comment>
<dbReference type="EMBL" id="AZBU02000001">
    <property type="protein sequence ID" value="TMS35234.1"/>
    <property type="molecule type" value="Genomic_DNA"/>
</dbReference>
<reference evidence="2 3" key="1">
    <citation type="journal article" date="2015" name="Genome Biol.">
        <title>Comparative genomics of Steinernema reveals deeply conserved gene regulatory networks.</title>
        <authorList>
            <person name="Dillman A.R."/>
            <person name="Macchietto M."/>
            <person name="Porter C.F."/>
            <person name="Rogers A."/>
            <person name="Williams B."/>
            <person name="Antoshechkin I."/>
            <person name="Lee M.M."/>
            <person name="Goodwin Z."/>
            <person name="Lu X."/>
            <person name="Lewis E.E."/>
            <person name="Goodrich-Blair H."/>
            <person name="Stock S.P."/>
            <person name="Adams B.J."/>
            <person name="Sternberg P.W."/>
            <person name="Mortazavi A."/>
        </authorList>
    </citation>
    <scope>NUCLEOTIDE SEQUENCE [LARGE SCALE GENOMIC DNA]</scope>
    <source>
        <strain evidence="2 3">ALL</strain>
    </source>
</reference>
<dbReference type="Proteomes" id="UP000298663">
    <property type="component" value="Unassembled WGS sequence"/>
</dbReference>
<feature type="domain" description="MADF" evidence="1">
    <location>
        <begin position="16"/>
        <end position="111"/>
    </location>
</feature>
<dbReference type="AlphaFoldDB" id="A0A4U8UQU6"/>
<proteinExistence type="predicted"/>
<gene>
    <name evidence="2" type="ORF">L596_002681</name>
</gene>
<reference evidence="2 3" key="2">
    <citation type="journal article" date="2019" name="G3 (Bethesda)">
        <title>Hybrid Assembly of the Genome of the Entomopathogenic Nematode Steinernema carpocapsae Identifies the X-Chromosome.</title>
        <authorList>
            <person name="Serra L."/>
            <person name="Macchietto M."/>
            <person name="Macias-Munoz A."/>
            <person name="McGill C.J."/>
            <person name="Rodriguez I.M."/>
            <person name="Rodriguez B."/>
            <person name="Murad R."/>
            <person name="Mortazavi A."/>
        </authorList>
    </citation>
    <scope>NUCLEOTIDE SEQUENCE [LARGE SCALE GENOMIC DNA]</scope>
    <source>
        <strain evidence="2 3">ALL</strain>
    </source>
</reference>
<dbReference type="PROSITE" id="PS51029">
    <property type="entry name" value="MADF"/>
    <property type="match status" value="1"/>
</dbReference>
<evidence type="ECO:0000259" key="1">
    <source>
        <dbReference type="PROSITE" id="PS51029"/>
    </source>
</evidence>
<accession>A0A4U8UQU6</accession>